<dbReference type="CDD" id="cd00037">
    <property type="entry name" value="CLECT"/>
    <property type="match status" value="1"/>
</dbReference>
<dbReference type="AlphaFoldDB" id="A0A2G8LK92"/>
<gene>
    <name evidence="2" type="ORF">BSL78_02368</name>
</gene>
<comment type="caution">
    <text evidence="2">The sequence shown here is derived from an EMBL/GenBank/DDBJ whole genome shotgun (WGS) entry which is preliminary data.</text>
</comment>
<protein>
    <submittedName>
        <fullName evidence="2">Putative macrophage mannose receptor 1</fullName>
    </submittedName>
</protein>
<proteinExistence type="predicted"/>
<dbReference type="STRING" id="307972.A0A2G8LK92"/>
<feature type="domain" description="C-type lectin" evidence="1">
    <location>
        <begin position="492"/>
        <end position="597"/>
    </location>
</feature>
<accession>A0A2G8LK92</accession>
<evidence type="ECO:0000313" key="2">
    <source>
        <dbReference type="EMBL" id="PIK60676.1"/>
    </source>
</evidence>
<feature type="domain" description="C-type lectin" evidence="1">
    <location>
        <begin position="1"/>
        <end position="122"/>
    </location>
</feature>
<reference evidence="2 3" key="1">
    <citation type="journal article" date="2017" name="PLoS Biol.">
        <title>The sea cucumber genome provides insights into morphological evolution and visceral regeneration.</title>
        <authorList>
            <person name="Zhang X."/>
            <person name="Sun L."/>
            <person name="Yuan J."/>
            <person name="Sun Y."/>
            <person name="Gao Y."/>
            <person name="Zhang L."/>
            <person name="Li S."/>
            <person name="Dai H."/>
            <person name="Hamel J.F."/>
            <person name="Liu C."/>
            <person name="Yu Y."/>
            <person name="Liu S."/>
            <person name="Lin W."/>
            <person name="Guo K."/>
            <person name="Jin S."/>
            <person name="Xu P."/>
            <person name="Storey K.B."/>
            <person name="Huan P."/>
            <person name="Zhang T."/>
            <person name="Zhou Y."/>
            <person name="Zhang J."/>
            <person name="Lin C."/>
            <person name="Li X."/>
            <person name="Xing L."/>
            <person name="Huo D."/>
            <person name="Sun M."/>
            <person name="Wang L."/>
            <person name="Mercier A."/>
            <person name="Li F."/>
            <person name="Yang H."/>
            <person name="Xiang J."/>
        </authorList>
    </citation>
    <scope>NUCLEOTIDE SEQUENCE [LARGE SCALE GENOMIC DNA]</scope>
    <source>
        <strain evidence="2">Shaxun</strain>
        <tissue evidence="2">Muscle</tissue>
    </source>
</reference>
<dbReference type="PANTHER" id="PTHR22803">
    <property type="entry name" value="MANNOSE, PHOSPHOLIPASE, LECTIN RECEPTOR RELATED"/>
    <property type="match status" value="1"/>
</dbReference>
<dbReference type="InterPro" id="IPR016187">
    <property type="entry name" value="CTDL_fold"/>
</dbReference>
<dbReference type="SMART" id="SM00034">
    <property type="entry name" value="CLECT"/>
    <property type="match status" value="4"/>
</dbReference>
<name>A0A2G8LK92_STIJA</name>
<feature type="domain" description="C-type lectin" evidence="1">
    <location>
        <begin position="615"/>
        <end position="737"/>
    </location>
</feature>
<dbReference type="SUPFAM" id="SSF56436">
    <property type="entry name" value="C-type lectin-like"/>
    <property type="match status" value="5"/>
</dbReference>
<dbReference type="Pfam" id="PF00059">
    <property type="entry name" value="Lectin_C"/>
    <property type="match status" value="4"/>
</dbReference>
<dbReference type="OrthoDB" id="5858677at2759"/>
<evidence type="ECO:0000259" key="1">
    <source>
        <dbReference type="PROSITE" id="PS50041"/>
    </source>
</evidence>
<dbReference type="PROSITE" id="PS50041">
    <property type="entry name" value="C_TYPE_LECTIN_2"/>
    <property type="match status" value="5"/>
</dbReference>
<evidence type="ECO:0000313" key="3">
    <source>
        <dbReference type="Proteomes" id="UP000230750"/>
    </source>
</evidence>
<dbReference type="InterPro" id="IPR016186">
    <property type="entry name" value="C-type_lectin-like/link_sf"/>
</dbReference>
<dbReference type="InterPro" id="IPR050111">
    <property type="entry name" value="C-type_lectin/snaclec_domain"/>
</dbReference>
<keyword evidence="2" id="KW-0675">Receptor</keyword>
<sequence length="737" mass="81532">MHLFCDYVSWSGAIAYRLERDNCQLALSGADVVSISDIHINNFVNYFIVSEDQKLQYVYIGLSDENQEGLYEWVDGSEVQITMWDAAQPDNDPNTRDCTEMNADTGMWSNVECSYANSAVVKYLNMTPVQWWSNQLLMVAQKVIRDTTSLVIVSSKTFLSRGLMQEMHAGATAISCLSSQPEPIHVATSHSFDFCLALVLDVLSLNFENAYVGAQVGLKLEEGMYWTGLSDIETPGYYQFVDGSVPTYVNWGPGQPNDKTGKCVAMYSGSMSLSGRWTDAPCYTALPMGYMGTCEVTCHWAQYITAADWRDCLWDSLPLPLVLKIRSGADNIASHYTADVECGNIGAHLASFSNPAEEQYLVSRYNALFPGDNGGYWFGLTDQNDEGNWYWTDGTPLTYTNWHIGEPNDYDSIEECAVMFFDGHLDDALVITMKTTYANDQKIFKSILLHLLPVRTVYIYLSVDLVFVKLLKVNHRMPDCVSDREWKSGPPYCYYASSPTGDGLNSWDGANNWCRQNGGYLVSVTSSYEAQVLRGLVNPSVASYWIGLRESTTGTFENKWQDKNCGFAAPFICKRPEGTVQPIPTPSSVPAGGGCLTTGTFTVAGVYVGGTEAADRYDWQTAKSRCVNALTEAGEIGNLATIHSHEEQGEARSLLSLPLSTECCFLLLAAQVPLSGRLVGLSDLAVDGQYMWTDQYAVTYTNWKPGKPDNTDSTIVLKCRTITILPEYGVTSDAATR</sequence>
<dbReference type="InterPro" id="IPR001304">
    <property type="entry name" value="C-type_lectin-like"/>
</dbReference>
<organism evidence="2 3">
    <name type="scientific">Stichopus japonicus</name>
    <name type="common">Sea cucumber</name>
    <dbReference type="NCBI Taxonomy" id="307972"/>
    <lineage>
        <taxon>Eukaryota</taxon>
        <taxon>Metazoa</taxon>
        <taxon>Echinodermata</taxon>
        <taxon>Eleutherozoa</taxon>
        <taxon>Echinozoa</taxon>
        <taxon>Holothuroidea</taxon>
        <taxon>Aspidochirotacea</taxon>
        <taxon>Aspidochirotida</taxon>
        <taxon>Stichopodidae</taxon>
        <taxon>Apostichopus</taxon>
    </lineage>
</organism>
<dbReference type="EMBL" id="MRZV01000050">
    <property type="protein sequence ID" value="PIK60676.1"/>
    <property type="molecule type" value="Genomic_DNA"/>
</dbReference>
<dbReference type="Gene3D" id="3.10.100.10">
    <property type="entry name" value="Mannose-Binding Protein A, subunit A"/>
    <property type="match status" value="5"/>
</dbReference>
<feature type="domain" description="C-type lectin" evidence="1">
    <location>
        <begin position="338"/>
        <end position="427"/>
    </location>
</feature>
<dbReference type="Proteomes" id="UP000230750">
    <property type="component" value="Unassembled WGS sequence"/>
</dbReference>
<feature type="domain" description="C-type lectin" evidence="1">
    <location>
        <begin position="194"/>
        <end position="282"/>
    </location>
</feature>
<keyword evidence="3" id="KW-1185">Reference proteome</keyword>